<evidence type="ECO:0000313" key="2">
    <source>
        <dbReference type="Proteomes" id="UP001519295"/>
    </source>
</evidence>
<name>A0ABS4VRW3_9PSEU</name>
<reference evidence="1 2" key="1">
    <citation type="submission" date="2021-03" db="EMBL/GenBank/DDBJ databases">
        <title>Sequencing the genomes of 1000 actinobacteria strains.</title>
        <authorList>
            <person name="Klenk H.-P."/>
        </authorList>
    </citation>
    <scope>NUCLEOTIDE SEQUENCE [LARGE SCALE GENOMIC DNA]</scope>
    <source>
        <strain evidence="1 2">DSM 45256</strain>
    </source>
</reference>
<protein>
    <submittedName>
        <fullName evidence="1">Uncharacterized protein</fullName>
    </submittedName>
</protein>
<accession>A0ABS4VRW3</accession>
<dbReference type="EMBL" id="JAGINU010000001">
    <property type="protein sequence ID" value="MBP2366674.1"/>
    <property type="molecule type" value="Genomic_DNA"/>
</dbReference>
<sequence>MVINGVLGGQELCAWTDPDVVADGDCGVVHEQGVVADEAAVPEGALSSVAALEPRHDDDVIAEPPDELPEDGLALGVVIGAGGVEVVEEAPTAPPVFDQVGLIEVPLVPEHALLVLAHAADPAAC</sequence>
<evidence type="ECO:0000313" key="1">
    <source>
        <dbReference type="EMBL" id="MBP2366674.1"/>
    </source>
</evidence>
<gene>
    <name evidence="1" type="ORF">JOF36_002370</name>
</gene>
<comment type="caution">
    <text evidence="1">The sequence shown here is derived from an EMBL/GenBank/DDBJ whole genome shotgun (WGS) entry which is preliminary data.</text>
</comment>
<organism evidence="1 2">
    <name type="scientific">Pseudonocardia parietis</name>
    <dbReference type="NCBI Taxonomy" id="570936"/>
    <lineage>
        <taxon>Bacteria</taxon>
        <taxon>Bacillati</taxon>
        <taxon>Actinomycetota</taxon>
        <taxon>Actinomycetes</taxon>
        <taxon>Pseudonocardiales</taxon>
        <taxon>Pseudonocardiaceae</taxon>
        <taxon>Pseudonocardia</taxon>
    </lineage>
</organism>
<dbReference type="Proteomes" id="UP001519295">
    <property type="component" value="Unassembled WGS sequence"/>
</dbReference>
<proteinExistence type="predicted"/>
<keyword evidence="2" id="KW-1185">Reference proteome</keyword>